<dbReference type="SUPFAM" id="SSF101116">
    <property type="entry name" value="Flagellar export chaperone FliS"/>
    <property type="match status" value="1"/>
</dbReference>
<proteinExistence type="inferred from homology"/>
<dbReference type="EMBL" id="DQZW01000011">
    <property type="protein sequence ID" value="HDL89312.1"/>
    <property type="molecule type" value="Genomic_DNA"/>
</dbReference>
<evidence type="ECO:0000256" key="5">
    <source>
        <dbReference type="ARBA" id="ARBA00023186"/>
    </source>
</evidence>
<reference evidence="7" key="1">
    <citation type="journal article" date="2020" name="mSystems">
        <title>Genome- and Community-Level Interaction Insights into Carbon Utilization and Element Cycling Functions of Hydrothermarchaeota in Hydrothermal Sediment.</title>
        <authorList>
            <person name="Zhou Z."/>
            <person name="Liu Y."/>
            <person name="Xu W."/>
            <person name="Pan J."/>
            <person name="Luo Z.H."/>
            <person name="Li M."/>
        </authorList>
    </citation>
    <scope>NUCLEOTIDE SEQUENCE [LARGE SCALE GENOMIC DNA]</scope>
    <source>
        <strain evidence="7">HyVt-19</strain>
    </source>
</reference>
<comment type="caution">
    <text evidence="7">The sequence shown here is derived from an EMBL/GenBank/DDBJ whole genome shotgun (WGS) entry which is preliminary data.</text>
</comment>
<keyword evidence="3 6" id="KW-0963">Cytoplasm</keyword>
<dbReference type="AlphaFoldDB" id="A0A7C0WTL4"/>
<accession>A0A7C0WTL4</accession>
<dbReference type="GO" id="GO:0071973">
    <property type="term" value="P:bacterial-type flagellum-dependent cell motility"/>
    <property type="evidence" value="ECO:0007669"/>
    <property type="project" value="TreeGrafter"/>
</dbReference>
<keyword evidence="7" id="KW-0966">Cell projection</keyword>
<dbReference type="GO" id="GO:0005829">
    <property type="term" value="C:cytosol"/>
    <property type="evidence" value="ECO:0007669"/>
    <property type="project" value="UniProtKB-SubCell"/>
</dbReference>
<comment type="similarity">
    <text evidence="2 6">Belongs to the FliS family.</text>
</comment>
<organism evidence="7">
    <name type="scientific">Thermodesulforhabdus norvegica</name>
    <dbReference type="NCBI Taxonomy" id="39841"/>
    <lineage>
        <taxon>Bacteria</taxon>
        <taxon>Pseudomonadati</taxon>
        <taxon>Thermodesulfobacteriota</taxon>
        <taxon>Syntrophobacteria</taxon>
        <taxon>Syntrophobacterales</taxon>
        <taxon>Thermodesulforhabdaceae</taxon>
        <taxon>Thermodesulforhabdus</taxon>
    </lineage>
</organism>
<dbReference type="Proteomes" id="UP000886355">
    <property type="component" value="Unassembled WGS sequence"/>
</dbReference>
<keyword evidence="7" id="KW-0282">Flagellum</keyword>
<dbReference type="PANTHER" id="PTHR34773">
    <property type="entry name" value="FLAGELLAR SECRETION CHAPERONE FLIS"/>
    <property type="match status" value="1"/>
</dbReference>
<name>A0A7C0WTL4_9BACT</name>
<evidence type="ECO:0000256" key="2">
    <source>
        <dbReference type="ARBA" id="ARBA00008787"/>
    </source>
</evidence>
<evidence type="ECO:0000256" key="3">
    <source>
        <dbReference type="ARBA" id="ARBA00022490"/>
    </source>
</evidence>
<evidence type="ECO:0000313" key="7">
    <source>
        <dbReference type="EMBL" id="HDL89312.1"/>
    </source>
</evidence>
<dbReference type="CDD" id="cd16098">
    <property type="entry name" value="FliS"/>
    <property type="match status" value="1"/>
</dbReference>
<evidence type="ECO:0000256" key="6">
    <source>
        <dbReference type="PIRNR" id="PIRNR039090"/>
    </source>
</evidence>
<keyword evidence="7" id="KW-0969">Cilium</keyword>
<evidence type="ECO:0000256" key="1">
    <source>
        <dbReference type="ARBA" id="ARBA00004514"/>
    </source>
</evidence>
<dbReference type="InterPro" id="IPR036584">
    <property type="entry name" value="FliS_sf"/>
</dbReference>
<dbReference type="PANTHER" id="PTHR34773:SF1">
    <property type="entry name" value="FLAGELLAR SECRETION CHAPERONE FLIS"/>
    <property type="match status" value="1"/>
</dbReference>
<sequence length="136" mass="15301">MPNPVDTYRKTGVETADPLKLVIMCYDAVIDDLRKAKEYHQEKNLEATYDRVRHAQDVITELLVALDYEKGGDIAVNLGRLYNFVLRQLIVVNSRTDPQHYETLIKLLEELKGAWEQIATQQGASLGTQNGGTIVG</sequence>
<keyword evidence="5" id="KW-0143">Chaperone</keyword>
<dbReference type="Pfam" id="PF02561">
    <property type="entry name" value="FliS"/>
    <property type="match status" value="1"/>
</dbReference>
<dbReference type="NCBIfam" id="TIGR00208">
    <property type="entry name" value="fliS"/>
    <property type="match status" value="1"/>
</dbReference>
<dbReference type="InterPro" id="IPR003713">
    <property type="entry name" value="FliS"/>
</dbReference>
<dbReference type="GO" id="GO:0044780">
    <property type="term" value="P:bacterial-type flagellum assembly"/>
    <property type="evidence" value="ECO:0007669"/>
    <property type="project" value="InterPro"/>
</dbReference>
<gene>
    <name evidence="7" type="primary">fliS</name>
    <name evidence="7" type="ORF">ENG14_00220</name>
</gene>
<evidence type="ECO:0000256" key="4">
    <source>
        <dbReference type="ARBA" id="ARBA00022795"/>
    </source>
</evidence>
<dbReference type="PIRSF" id="PIRSF039090">
    <property type="entry name" value="Flis"/>
    <property type="match status" value="1"/>
</dbReference>
<keyword evidence="4 6" id="KW-1005">Bacterial flagellum biogenesis</keyword>
<dbReference type="Gene3D" id="1.20.120.340">
    <property type="entry name" value="Flagellar protein FliS"/>
    <property type="match status" value="1"/>
</dbReference>
<comment type="subcellular location">
    <subcellularLocation>
        <location evidence="1 6">Cytoplasm</location>
        <location evidence="1 6">Cytosol</location>
    </subcellularLocation>
</comment>
<protein>
    <recommendedName>
        <fullName evidence="6">Flagellar secretion chaperone FliS</fullName>
    </recommendedName>
</protein>